<dbReference type="InterPro" id="IPR007345">
    <property type="entry name" value="Polysacch_pyruvyl_Trfase"/>
</dbReference>
<keyword evidence="2" id="KW-0808">Transferase</keyword>
<keyword evidence="3" id="KW-1185">Reference proteome</keyword>
<dbReference type="GO" id="GO:0016740">
    <property type="term" value="F:transferase activity"/>
    <property type="evidence" value="ECO:0007669"/>
    <property type="project" value="UniProtKB-KW"/>
</dbReference>
<dbReference type="Pfam" id="PF04230">
    <property type="entry name" value="PS_pyruv_trans"/>
    <property type="match status" value="1"/>
</dbReference>
<evidence type="ECO:0000313" key="3">
    <source>
        <dbReference type="Proteomes" id="UP001198701"/>
    </source>
</evidence>
<gene>
    <name evidence="2" type="ORF">LMJ30_09985</name>
</gene>
<sequence length="378" mass="41526">MTNHKRPVVGVFGTNGTLSRALSQPQTSLKLAGDNTGNLVYQYAADLNITDPKLYFSQAESNDLDVIKDSIDVLHIPAANQLNPNFDLAGWAHIVNYIAKPVFIAGLGLQCELSEDEIVLTEGTVRFIDALKRHAPLIGVRGRATQRLLERHGVENVVVTGCPSNFINRSIDGSTISAALARAADLTHPKVDFYPGTLSNHRSTEAKLRDLVSGFDCRYVLQTNPNLFNFIDGDRDNQKTLDYLAWERAALSPSMSQQDYNDCYSKNGSYYFSAAAWIDSASRRDLGIGMRMHGVVATIQGGGAGVCVVSDGRIQELVNTMAYPHVSLDDVNTATSLREVLDKVKFNAARYDAQRSSLFELYRRAAMACGVAVNERWS</sequence>
<name>A0ABS8ITV8_9BURK</name>
<evidence type="ECO:0000313" key="2">
    <source>
        <dbReference type="EMBL" id="MCC6071283.1"/>
    </source>
</evidence>
<accession>A0ABS8ITV8</accession>
<protein>
    <submittedName>
        <fullName evidence="2">Polysaccharide pyruvyl transferase family protein</fullName>
    </submittedName>
</protein>
<dbReference type="EMBL" id="JAJHPV010000013">
    <property type="protein sequence ID" value="MCC6071283.1"/>
    <property type="molecule type" value="Genomic_DNA"/>
</dbReference>
<dbReference type="RefSeq" id="WP_229432200.1">
    <property type="nucleotide sequence ID" value="NZ_JAJHPV010000013.1"/>
</dbReference>
<organism evidence="2 3">
    <name type="scientific">Massilia agrisoli</name>
    <dbReference type="NCBI Taxonomy" id="2892444"/>
    <lineage>
        <taxon>Bacteria</taxon>
        <taxon>Pseudomonadati</taxon>
        <taxon>Pseudomonadota</taxon>
        <taxon>Betaproteobacteria</taxon>
        <taxon>Burkholderiales</taxon>
        <taxon>Oxalobacteraceae</taxon>
        <taxon>Telluria group</taxon>
        <taxon>Massilia</taxon>
    </lineage>
</organism>
<feature type="domain" description="Polysaccharide pyruvyl transferase" evidence="1">
    <location>
        <begin position="64"/>
        <end position="308"/>
    </location>
</feature>
<reference evidence="2 3" key="1">
    <citation type="submission" date="2021-11" db="EMBL/GenBank/DDBJ databases">
        <authorList>
            <person name="Huq M.A."/>
        </authorList>
    </citation>
    <scope>NUCLEOTIDE SEQUENCE [LARGE SCALE GENOMIC DNA]</scope>
    <source>
        <strain evidence="2 3">MAHUQ-52</strain>
    </source>
</reference>
<proteinExistence type="predicted"/>
<evidence type="ECO:0000259" key="1">
    <source>
        <dbReference type="Pfam" id="PF04230"/>
    </source>
</evidence>
<dbReference type="Proteomes" id="UP001198701">
    <property type="component" value="Unassembled WGS sequence"/>
</dbReference>
<comment type="caution">
    <text evidence="2">The sequence shown here is derived from an EMBL/GenBank/DDBJ whole genome shotgun (WGS) entry which is preliminary data.</text>
</comment>